<reference evidence="2 3" key="1">
    <citation type="journal article" date="2021" name="BMC Biol.">
        <title>Horizontally acquired antibacterial genes associated with adaptive radiation of ladybird beetles.</title>
        <authorList>
            <person name="Li H.S."/>
            <person name="Tang X.F."/>
            <person name="Huang Y.H."/>
            <person name="Xu Z.Y."/>
            <person name="Chen M.L."/>
            <person name="Du X.Y."/>
            <person name="Qiu B.Y."/>
            <person name="Chen P.T."/>
            <person name="Zhang W."/>
            <person name="Slipinski A."/>
            <person name="Escalona H.E."/>
            <person name="Waterhouse R.M."/>
            <person name="Zwick A."/>
            <person name="Pang H."/>
        </authorList>
    </citation>
    <scope>NUCLEOTIDE SEQUENCE [LARGE SCALE GENOMIC DNA]</scope>
    <source>
        <strain evidence="2">SYSU2018</strain>
    </source>
</reference>
<keyword evidence="1" id="KW-0812">Transmembrane</keyword>
<name>A0ABD2N8H1_9CUCU</name>
<evidence type="ECO:0000256" key="1">
    <source>
        <dbReference type="SAM" id="Phobius"/>
    </source>
</evidence>
<evidence type="ECO:0000313" key="3">
    <source>
        <dbReference type="Proteomes" id="UP001516400"/>
    </source>
</evidence>
<feature type="transmembrane region" description="Helical" evidence="1">
    <location>
        <begin position="12"/>
        <end position="32"/>
    </location>
</feature>
<keyword evidence="1" id="KW-1133">Transmembrane helix</keyword>
<evidence type="ECO:0000313" key="2">
    <source>
        <dbReference type="EMBL" id="KAL3274885.1"/>
    </source>
</evidence>
<keyword evidence="1" id="KW-0472">Membrane</keyword>
<sequence length="108" mass="12638">MELVQELVRNQVVYITVLLVVFLAILVFAFGFQTAKEPPFVKITNEDRKQQNKKRKIKEKVCKIPINSLIYHQPVIYSNEFLDLLKISETSTLFQAILMFRSIQSILH</sequence>
<keyword evidence="3" id="KW-1185">Reference proteome</keyword>
<dbReference type="Proteomes" id="UP001516400">
    <property type="component" value="Unassembled WGS sequence"/>
</dbReference>
<dbReference type="AlphaFoldDB" id="A0ABD2N8H1"/>
<gene>
    <name evidence="2" type="ORF">HHI36_019667</name>
</gene>
<dbReference type="EMBL" id="JABFTP020000083">
    <property type="protein sequence ID" value="KAL3274885.1"/>
    <property type="molecule type" value="Genomic_DNA"/>
</dbReference>
<comment type="caution">
    <text evidence="2">The sequence shown here is derived from an EMBL/GenBank/DDBJ whole genome shotgun (WGS) entry which is preliminary data.</text>
</comment>
<protein>
    <submittedName>
        <fullName evidence="2">Uncharacterized protein</fullName>
    </submittedName>
</protein>
<accession>A0ABD2N8H1</accession>
<proteinExistence type="predicted"/>
<organism evidence="2 3">
    <name type="scientific">Cryptolaemus montrouzieri</name>
    <dbReference type="NCBI Taxonomy" id="559131"/>
    <lineage>
        <taxon>Eukaryota</taxon>
        <taxon>Metazoa</taxon>
        <taxon>Ecdysozoa</taxon>
        <taxon>Arthropoda</taxon>
        <taxon>Hexapoda</taxon>
        <taxon>Insecta</taxon>
        <taxon>Pterygota</taxon>
        <taxon>Neoptera</taxon>
        <taxon>Endopterygota</taxon>
        <taxon>Coleoptera</taxon>
        <taxon>Polyphaga</taxon>
        <taxon>Cucujiformia</taxon>
        <taxon>Coccinelloidea</taxon>
        <taxon>Coccinellidae</taxon>
        <taxon>Scymninae</taxon>
        <taxon>Scymnini</taxon>
        <taxon>Cryptolaemus</taxon>
    </lineage>
</organism>